<evidence type="ECO:0000313" key="3">
    <source>
        <dbReference type="Proteomes" id="UP000543642"/>
    </source>
</evidence>
<dbReference type="InterPro" id="IPR036388">
    <property type="entry name" value="WH-like_DNA-bd_sf"/>
</dbReference>
<comment type="caution">
    <text evidence="2">The sequence shown here is derived from an EMBL/GenBank/DDBJ whole genome shotgun (WGS) entry which is preliminary data.</text>
</comment>
<keyword evidence="2" id="KW-0238">DNA-binding</keyword>
<dbReference type="AlphaFoldDB" id="A0A7W8M658"/>
<dbReference type="GO" id="GO:0006950">
    <property type="term" value="P:response to stress"/>
    <property type="evidence" value="ECO:0007669"/>
    <property type="project" value="TreeGrafter"/>
</dbReference>
<dbReference type="Gene3D" id="1.10.10.10">
    <property type="entry name" value="Winged helix-like DNA-binding domain superfamily/Winged helix DNA-binding domain"/>
    <property type="match status" value="1"/>
</dbReference>
<dbReference type="PROSITE" id="PS50995">
    <property type="entry name" value="HTH_MARR_2"/>
    <property type="match status" value="1"/>
</dbReference>
<keyword evidence="3" id="KW-1185">Reference proteome</keyword>
<evidence type="ECO:0000313" key="2">
    <source>
        <dbReference type="EMBL" id="MBB5265973.1"/>
    </source>
</evidence>
<name>A0A7W8M658_9FIRM</name>
<gene>
    <name evidence="2" type="ORF">HNP82_003125</name>
</gene>
<dbReference type="InterPro" id="IPR039422">
    <property type="entry name" value="MarR/SlyA-like"/>
</dbReference>
<dbReference type="Pfam" id="PF12802">
    <property type="entry name" value="MarR_2"/>
    <property type="match status" value="1"/>
</dbReference>
<dbReference type="RefSeq" id="WP_183776190.1">
    <property type="nucleotide sequence ID" value="NZ_JACHFW010000017.1"/>
</dbReference>
<dbReference type="SMART" id="SM00347">
    <property type="entry name" value="HTH_MARR"/>
    <property type="match status" value="1"/>
</dbReference>
<dbReference type="EMBL" id="JACHFW010000017">
    <property type="protein sequence ID" value="MBB5265973.1"/>
    <property type="molecule type" value="Genomic_DNA"/>
</dbReference>
<dbReference type="GO" id="GO:0003677">
    <property type="term" value="F:DNA binding"/>
    <property type="evidence" value="ECO:0007669"/>
    <property type="project" value="UniProtKB-KW"/>
</dbReference>
<organism evidence="2 3">
    <name type="scientific">Catenibacillus scindens</name>
    <dbReference type="NCBI Taxonomy" id="673271"/>
    <lineage>
        <taxon>Bacteria</taxon>
        <taxon>Bacillati</taxon>
        <taxon>Bacillota</taxon>
        <taxon>Clostridia</taxon>
        <taxon>Lachnospirales</taxon>
        <taxon>Lachnospiraceae</taxon>
        <taxon>Catenibacillus</taxon>
    </lineage>
</organism>
<protein>
    <submittedName>
        <fullName evidence="2">DNA-binding MarR family transcriptional regulator</fullName>
    </submittedName>
</protein>
<dbReference type="InterPro" id="IPR036390">
    <property type="entry name" value="WH_DNA-bd_sf"/>
</dbReference>
<proteinExistence type="predicted"/>
<dbReference type="GO" id="GO:0003700">
    <property type="term" value="F:DNA-binding transcription factor activity"/>
    <property type="evidence" value="ECO:0007669"/>
    <property type="project" value="InterPro"/>
</dbReference>
<sequence length="159" mass="18685">MKSTKTQELLLNLMPMWNYQIAKPFKQLLDEGVSLEMYYCIQMLRWQGGAMTMSQLARQTKMPKQQMTKLVNRLVEQRLVSRTDDLLDRRVINIQLTKEGLEYMDHFLENEGSFSGFLDKLDEEQKEKFRKALEIMFEVFLQTSGDIDPPLVSPEAAKR</sequence>
<accession>A0A7W8M658</accession>
<dbReference type="Proteomes" id="UP000543642">
    <property type="component" value="Unassembled WGS sequence"/>
</dbReference>
<reference evidence="2 3" key="1">
    <citation type="submission" date="2020-08" db="EMBL/GenBank/DDBJ databases">
        <title>Genomic Encyclopedia of Type Strains, Phase IV (KMG-IV): sequencing the most valuable type-strain genomes for metagenomic binning, comparative biology and taxonomic classification.</title>
        <authorList>
            <person name="Goeker M."/>
        </authorList>
    </citation>
    <scope>NUCLEOTIDE SEQUENCE [LARGE SCALE GENOMIC DNA]</scope>
    <source>
        <strain evidence="2 3">DSM 106146</strain>
    </source>
</reference>
<dbReference type="InterPro" id="IPR000835">
    <property type="entry name" value="HTH_MarR-typ"/>
</dbReference>
<feature type="domain" description="HTH marR-type" evidence="1">
    <location>
        <begin position="1"/>
        <end position="138"/>
    </location>
</feature>
<dbReference type="PANTHER" id="PTHR33164">
    <property type="entry name" value="TRANSCRIPTIONAL REGULATOR, MARR FAMILY"/>
    <property type="match status" value="1"/>
</dbReference>
<dbReference type="PANTHER" id="PTHR33164:SF43">
    <property type="entry name" value="HTH-TYPE TRANSCRIPTIONAL REPRESSOR YETL"/>
    <property type="match status" value="1"/>
</dbReference>
<dbReference type="SUPFAM" id="SSF46785">
    <property type="entry name" value="Winged helix' DNA-binding domain"/>
    <property type="match status" value="1"/>
</dbReference>
<evidence type="ECO:0000259" key="1">
    <source>
        <dbReference type="PROSITE" id="PS50995"/>
    </source>
</evidence>